<dbReference type="AlphaFoldDB" id="I2GCW6"/>
<feature type="chain" id="PRO_5003658301" description="DUF4890 domain-containing protein" evidence="2">
    <location>
        <begin position="20"/>
        <end position="143"/>
    </location>
</feature>
<sequence length="143" mass="16564">MKRNLFLALFVATFTFVQACAQTTPSDEPTMSRREYGRAAAAMNPEQLADRQTKRMTKQFSLSSDQQTAVAEINLKYAKQMQTLLKEAEQNQAKRKEIRSLTASKDEELKKVFSADQYKQYVELKDTQRDRMKQARSRRANSK</sequence>
<feature type="compositionally biased region" description="Basic residues" evidence="1">
    <location>
        <begin position="134"/>
        <end position="143"/>
    </location>
</feature>
<gene>
    <name evidence="3" type="ORF">BN8_00683</name>
</gene>
<feature type="compositionally biased region" description="Basic and acidic residues" evidence="1">
    <location>
        <begin position="124"/>
        <end position="133"/>
    </location>
</feature>
<feature type="signal peptide" evidence="2">
    <location>
        <begin position="1"/>
        <end position="19"/>
    </location>
</feature>
<keyword evidence="4" id="KW-1185">Reference proteome</keyword>
<evidence type="ECO:0008006" key="5">
    <source>
        <dbReference type="Google" id="ProtNLM"/>
    </source>
</evidence>
<dbReference type="PROSITE" id="PS51257">
    <property type="entry name" value="PROKAR_LIPOPROTEIN"/>
    <property type="match status" value="1"/>
</dbReference>
<evidence type="ECO:0000313" key="3">
    <source>
        <dbReference type="EMBL" id="CCH51740.1"/>
    </source>
</evidence>
<accession>I2GCW6</accession>
<name>I2GCW6_9BACT</name>
<comment type="caution">
    <text evidence="3">The sequence shown here is derived from an EMBL/GenBank/DDBJ whole genome shotgun (WGS) entry which is preliminary data.</text>
</comment>
<dbReference type="STRING" id="1185876.BN8_00683"/>
<proteinExistence type="predicted"/>
<keyword evidence="2" id="KW-0732">Signal</keyword>
<organism evidence="3 4">
    <name type="scientific">Fibrisoma limi BUZ 3</name>
    <dbReference type="NCBI Taxonomy" id="1185876"/>
    <lineage>
        <taxon>Bacteria</taxon>
        <taxon>Pseudomonadati</taxon>
        <taxon>Bacteroidota</taxon>
        <taxon>Cytophagia</taxon>
        <taxon>Cytophagales</taxon>
        <taxon>Spirosomataceae</taxon>
        <taxon>Fibrisoma</taxon>
    </lineage>
</organism>
<evidence type="ECO:0000256" key="1">
    <source>
        <dbReference type="SAM" id="MobiDB-lite"/>
    </source>
</evidence>
<dbReference type="EMBL" id="CAIT01000004">
    <property type="protein sequence ID" value="CCH51740.1"/>
    <property type="molecule type" value="Genomic_DNA"/>
</dbReference>
<dbReference type="Proteomes" id="UP000009309">
    <property type="component" value="Unassembled WGS sequence"/>
</dbReference>
<evidence type="ECO:0000256" key="2">
    <source>
        <dbReference type="SAM" id="SignalP"/>
    </source>
</evidence>
<evidence type="ECO:0000313" key="4">
    <source>
        <dbReference type="Proteomes" id="UP000009309"/>
    </source>
</evidence>
<dbReference type="RefSeq" id="WP_009280326.1">
    <property type="nucleotide sequence ID" value="NZ_CAIT01000004.1"/>
</dbReference>
<reference evidence="3 4" key="1">
    <citation type="journal article" date="2012" name="J. Bacteriol.">
        <title>Genome Sequence of the Filamentous Bacterium Fibrisoma limi BUZ 3T.</title>
        <authorList>
            <person name="Filippini M."/>
            <person name="Qi W."/>
            <person name="Jaenicke S."/>
            <person name="Goesmann A."/>
            <person name="Smits T.H."/>
            <person name="Bagheri H.C."/>
        </authorList>
    </citation>
    <scope>NUCLEOTIDE SEQUENCE [LARGE SCALE GENOMIC DNA]</scope>
    <source>
        <strain evidence="4">BUZ 3T</strain>
    </source>
</reference>
<feature type="region of interest" description="Disordered" evidence="1">
    <location>
        <begin position="124"/>
        <end position="143"/>
    </location>
</feature>
<protein>
    <recommendedName>
        <fullName evidence="5">DUF4890 domain-containing protein</fullName>
    </recommendedName>
</protein>
<dbReference type="OrthoDB" id="5569165at2"/>